<organism evidence="1 2">
    <name type="scientific">Pleuronectes platessa</name>
    <name type="common">European plaice</name>
    <dbReference type="NCBI Taxonomy" id="8262"/>
    <lineage>
        <taxon>Eukaryota</taxon>
        <taxon>Metazoa</taxon>
        <taxon>Chordata</taxon>
        <taxon>Craniata</taxon>
        <taxon>Vertebrata</taxon>
        <taxon>Euteleostomi</taxon>
        <taxon>Actinopterygii</taxon>
        <taxon>Neopterygii</taxon>
        <taxon>Teleostei</taxon>
        <taxon>Neoteleostei</taxon>
        <taxon>Acanthomorphata</taxon>
        <taxon>Carangaria</taxon>
        <taxon>Pleuronectiformes</taxon>
        <taxon>Pleuronectoidei</taxon>
        <taxon>Pleuronectidae</taxon>
        <taxon>Pleuronectes</taxon>
    </lineage>
</organism>
<evidence type="ECO:0000313" key="2">
    <source>
        <dbReference type="Proteomes" id="UP001153269"/>
    </source>
</evidence>
<evidence type="ECO:0000313" key="1">
    <source>
        <dbReference type="EMBL" id="CAB1426249.1"/>
    </source>
</evidence>
<comment type="caution">
    <text evidence="1">The sequence shown here is derived from an EMBL/GenBank/DDBJ whole genome shotgun (WGS) entry which is preliminary data.</text>
</comment>
<accession>A0A9N7U6Y3</accession>
<proteinExistence type="predicted"/>
<sequence length="190" mass="21047">MKERALQTVMPVKAFNMQRVVQVVQLVQMAAQKSCRRALELFCFQLDTMLCDNVNCCPAQNQQQNEDKTTQVALPSPPSTILIVNISNSTLIDCVIGNDTYKTGVAENQPLMQEPDLQMHDQSCSCNHGEQGIGHTSPLPAPLPHCPFSPEEPGINIHSSHLNCVIIGDNNYMHAEQIHRCDALTENTHS</sequence>
<dbReference type="AlphaFoldDB" id="A0A9N7U6Y3"/>
<dbReference type="EMBL" id="CADEAL010000871">
    <property type="protein sequence ID" value="CAB1426249.1"/>
    <property type="molecule type" value="Genomic_DNA"/>
</dbReference>
<reference evidence="1" key="1">
    <citation type="submission" date="2020-03" db="EMBL/GenBank/DDBJ databases">
        <authorList>
            <person name="Weist P."/>
        </authorList>
    </citation>
    <scope>NUCLEOTIDE SEQUENCE</scope>
</reference>
<gene>
    <name evidence="1" type="ORF">PLEPLA_LOCUS14184</name>
</gene>
<protein>
    <submittedName>
        <fullName evidence="1">Uncharacterized protein</fullName>
    </submittedName>
</protein>
<keyword evidence="2" id="KW-1185">Reference proteome</keyword>
<dbReference type="Proteomes" id="UP001153269">
    <property type="component" value="Unassembled WGS sequence"/>
</dbReference>
<name>A0A9N7U6Y3_PLEPL</name>